<comment type="function">
    <text evidence="2">Non-catalytic subunit of AMP-activated protein kinase (AMPK), an energy sensor protein kinase that plays a key role in regulating cellular energy metabolism. In response to reduction of intracellular ATP levels, AMPK activates energy-producing pathways and inhibits energy-consuming processes: inhibits protein, carbohydrate and lipid biosynthesis, as well as cell growth and proliferation. AMPK acts via direct phosphorylation of metabolic enzymes, and by longer-term effects via phosphorylation of transcription regulators. Also acts as a regulator of cellular polarity by remodeling the actin cytoskeleton; probably by indirectly activating myosin. Beta non-catalytic subunit acts as a scaffold on which the AMPK complex assembles, via its C-terminus that bridges alpha (PRKAA1 or PRKAA2) and gamma subunits (PRKAG1, PRKAG2 or PRKAG3).</text>
</comment>
<dbReference type="Pfam" id="PF16561">
    <property type="entry name" value="AMPK1_CBM"/>
    <property type="match status" value="1"/>
</dbReference>
<feature type="region of interest" description="Disordered" evidence="4">
    <location>
        <begin position="165"/>
        <end position="188"/>
    </location>
</feature>
<evidence type="ECO:0000256" key="4">
    <source>
        <dbReference type="SAM" id="MobiDB-lite"/>
    </source>
</evidence>
<evidence type="ECO:0000256" key="3">
    <source>
        <dbReference type="ARBA" id="ARBA00040010"/>
    </source>
</evidence>
<evidence type="ECO:0000256" key="5">
    <source>
        <dbReference type="SAM" id="Phobius"/>
    </source>
</evidence>
<dbReference type="InterPro" id="IPR050827">
    <property type="entry name" value="CRP1_MDG1_kinase"/>
</dbReference>
<feature type="domain" description="AMP-activated protein kinase glycogen-binding" evidence="6">
    <location>
        <begin position="304"/>
        <end position="381"/>
    </location>
</feature>
<accession>A0A915B6Q7</accession>
<feature type="compositionally biased region" description="Basic residues" evidence="4">
    <location>
        <begin position="225"/>
        <end position="235"/>
    </location>
</feature>
<dbReference type="InterPro" id="IPR032640">
    <property type="entry name" value="AMPK1_CBM"/>
</dbReference>
<feature type="compositionally biased region" description="Low complexity" evidence="4">
    <location>
        <begin position="236"/>
        <end position="253"/>
    </location>
</feature>
<feature type="transmembrane region" description="Helical" evidence="5">
    <location>
        <begin position="105"/>
        <end position="123"/>
    </location>
</feature>
<dbReference type="CDD" id="cd02859">
    <property type="entry name" value="E_set_AMPKbeta_like_N"/>
    <property type="match status" value="1"/>
</dbReference>
<reference evidence="8" key="1">
    <citation type="submission" date="2022-11" db="UniProtKB">
        <authorList>
            <consortium name="WormBaseParasite"/>
        </authorList>
    </citation>
    <scope>IDENTIFICATION</scope>
</reference>
<dbReference type="SUPFAM" id="SSF81296">
    <property type="entry name" value="E set domains"/>
    <property type="match status" value="1"/>
</dbReference>
<organism evidence="7 8">
    <name type="scientific">Parascaris univalens</name>
    <name type="common">Nematode worm</name>
    <dbReference type="NCBI Taxonomy" id="6257"/>
    <lineage>
        <taxon>Eukaryota</taxon>
        <taxon>Metazoa</taxon>
        <taxon>Ecdysozoa</taxon>
        <taxon>Nematoda</taxon>
        <taxon>Chromadorea</taxon>
        <taxon>Rhabditida</taxon>
        <taxon>Spirurina</taxon>
        <taxon>Ascaridomorpha</taxon>
        <taxon>Ascaridoidea</taxon>
        <taxon>Ascarididae</taxon>
        <taxon>Parascaris</taxon>
    </lineage>
</organism>
<name>A0A915B6Q7_PARUN</name>
<keyword evidence="5" id="KW-0472">Membrane</keyword>
<keyword evidence="5" id="KW-0812">Transmembrane</keyword>
<evidence type="ECO:0000256" key="1">
    <source>
        <dbReference type="ARBA" id="ARBA00010926"/>
    </source>
</evidence>
<evidence type="ECO:0000259" key="6">
    <source>
        <dbReference type="Pfam" id="PF16561"/>
    </source>
</evidence>
<sequence>MLKRTVICTMISDAFGLVFGPIAVHSSHRFSEAMARRRSRWHIAAITRWVLQCVSPVQLLNVTVQAASEPRKENRQEAIILLQEAIRLLQQKEEQHDPYAKLKNATGITCMIFVMFCILYAVFDITVHLFNCIRNSTPYYLPPNPEQRARKTSRSEQLAEIAKAVKNRRLKKDNAKHGPLSEPPLDDLINTVERSAALRSIALEASGKRKQEGQHRMSQPLSPRSVKRSDRRHRSSSSSSELSPIPRRLSSSPNTARNVSSPIGAAATIRYEPKSDANMAPVLPLHSIDVYCDECLPKNRIAHDFYWRGGKAGSVFLSGSFVEWKSLIPMRKTNNEGEWLVKVELLPGHHEYKFIVDSKWKVDALNLPTTISKEGHVTHILHL</sequence>
<keyword evidence="7" id="KW-1185">Reference proteome</keyword>
<dbReference type="AlphaFoldDB" id="A0A915B6Q7"/>
<protein>
    <recommendedName>
        <fullName evidence="3">5'-AMP-activated protein kinase subunit beta-1</fullName>
    </recommendedName>
</protein>
<evidence type="ECO:0000313" key="7">
    <source>
        <dbReference type="Proteomes" id="UP000887569"/>
    </source>
</evidence>
<feature type="region of interest" description="Disordered" evidence="4">
    <location>
        <begin position="204"/>
        <end position="261"/>
    </location>
</feature>
<dbReference type="Proteomes" id="UP000887569">
    <property type="component" value="Unplaced"/>
</dbReference>
<dbReference type="Gene3D" id="2.60.40.10">
    <property type="entry name" value="Immunoglobulins"/>
    <property type="match status" value="1"/>
</dbReference>
<dbReference type="PANTHER" id="PTHR10343">
    <property type="entry name" value="5'-AMP-ACTIVATED PROTEIN KINASE , BETA SUBUNIT"/>
    <property type="match status" value="1"/>
</dbReference>
<dbReference type="WBParaSite" id="PgR026_g024_t02">
    <property type="protein sequence ID" value="PgR026_g024_t02"/>
    <property type="gene ID" value="PgR026_g024"/>
</dbReference>
<evidence type="ECO:0000256" key="2">
    <source>
        <dbReference type="ARBA" id="ARBA00025180"/>
    </source>
</evidence>
<proteinExistence type="inferred from homology"/>
<feature type="compositionally biased region" description="Basic and acidic residues" evidence="4">
    <location>
        <begin position="206"/>
        <end position="215"/>
    </location>
</feature>
<comment type="similarity">
    <text evidence="1">Belongs to the 5'-AMP-activated protein kinase beta subunit family.</text>
</comment>
<dbReference type="InterPro" id="IPR013783">
    <property type="entry name" value="Ig-like_fold"/>
</dbReference>
<keyword evidence="5" id="KW-1133">Transmembrane helix</keyword>
<evidence type="ECO:0000313" key="8">
    <source>
        <dbReference type="WBParaSite" id="PgR026_g024_t02"/>
    </source>
</evidence>
<dbReference type="InterPro" id="IPR014756">
    <property type="entry name" value="Ig_E-set"/>
</dbReference>
<dbReference type="PANTHER" id="PTHR10343:SF84">
    <property type="entry name" value="5'-AMP-ACTIVATED PROTEIN KINASE SUBUNIT BETA-1"/>
    <property type="match status" value="1"/>
</dbReference>